<keyword evidence="2" id="KW-0472">Membrane</keyword>
<sequence>MDYFERLQGHSEHSGKTRGRRRIVRDIIKPGETREQPSSPMNEKPGAPFAPPLPPDEIVSPTASSAPREVTPARRAEPEIPTVELDGFTPVEPTIRTWEPSAHRRARLIRRAILGGVALLLGVGFSVPTFVFPTFAVAVIPKIQSAPLVPREFSADIEATAVDIGAKRVPALLITREQTSTQEYEASGKKFIKERARGSVAIANAYSSSPQVLVANTRLQDSGGRIFRLVKAVTVPGATVADGKTVPSSVDAEVVADEVGERYNIGPAEFRIPGFRGTPKYDGFTAKSKAPMSGGYEGEARIVSADDLKRASEDLTAKVVSGLEAELDEKIPVGDDFIVPAGARQVAVTAIDAPQADEHRDRFTVRVTATGRLFALRQSQITDILRATALPDAPPGTTAVITPTQSALVLGSARANAAGKQLGFSVSGSVSYYFRSDTAEVEKIFRESSPDDAIQALLARPEVDSVRIKRFPRWLWFVPSRPGGLAITIEPVAMGVAAGS</sequence>
<feature type="compositionally biased region" description="Basic and acidic residues" evidence="1">
    <location>
        <begin position="24"/>
        <end position="35"/>
    </location>
</feature>
<keyword evidence="2" id="KW-1133">Transmembrane helix</keyword>
<dbReference type="STRING" id="1802281.A3A44_01880"/>
<evidence type="ECO:0000313" key="4">
    <source>
        <dbReference type="Proteomes" id="UP000178977"/>
    </source>
</evidence>
<keyword evidence="2" id="KW-0812">Transmembrane</keyword>
<feature type="compositionally biased region" description="Basic and acidic residues" evidence="1">
    <location>
        <begin position="1"/>
        <end position="15"/>
    </location>
</feature>
<organism evidence="3 4">
    <name type="scientific">Candidatus Sungbacteria bacterium RIFCSPLOWO2_01_FULL_60_25</name>
    <dbReference type="NCBI Taxonomy" id="1802281"/>
    <lineage>
        <taxon>Bacteria</taxon>
        <taxon>Candidatus Sungiibacteriota</taxon>
    </lineage>
</organism>
<evidence type="ECO:0000256" key="2">
    <source>
        <dbReference type="SAM" id="Phobius"/>
    </source>
</evidence>
<reference evidence="3 4" key="1">
    <citation type="journal article" date="2016" name="Nat. Commun.">
        <title>Thousands of microbial genomes shed light on interconnected biogeochemical processes in an aquifer system.</title>
        <authorList>
            <person name="Anantharaman K."/>
            <person name="Brown C.T."/>
            <person name="Hug L.A."/>
            <person name="Sharon I."/>
            <person name="Castelle C.J."/>
            <person name="Probst A.J."/>
            <person name="Thomas B.C."/>
            <person name="Singh A."/>
            <person name="Wilkins M.J."/>
            <person name="Karaoz U."/>
            <person name="Brodie E.L."/>
            <person name="Williams K.H."/>
            <person name="Hubbard S.S."/>
            <person name="Banfield J.F."/>
        </authorList>
    </citation>
    <scope>NUCLEOTIDE SEQUENCE [LARGE SCALE GENOMIC DNA]</scope>
</reference>
<gene>
    <name evidence="3" type="ORF">A3A44_01880</name>
</gene>
<dbReference type="Proteomes" id="UP000178977">
    <property type="component" value="Unassembled WGS sequence"/>
</dbReference>
<dbReference type="AlphaFoldDB" id="A0A1G2LD87"/>
<feature type="transmembrane region" description="Helical" evidence="2">
    <location>
        <begin position="113"/>
        <end position="140"/>
    </location>
</feature>
<accession>A0A1G2LD87</accession>
<feature type="region of interest" description="Disordered" evidence="1">
    <location>
        <begin position="1"/>
        <end position="77"/>
    </location>
</feature>
<evidence type="ECO:0000313" key="3">
    <source>
        <dbReference type="EMBL" id="OHA08772.1"/>
    </source>
</evidence>
<evidence type="ECO:0000256" key="1">
    <source>
        <dbReference type="SAM" id="MobiDB-lite"/>
    </source>
</evidence>
<proteinExistence type="predicted"/>
<evidence type="ECO:0008006" key="5">
    <source>
        <dbReference type="Google" id="ProtNLM"/>
    </source>
</evidence>
<protein>
    <recommendedName>
        <fullName evidence="5">Baseplate protein J-like domain-containing protein</fullName>
    </recommendedName>
</protein>
<comment type="caution">
    <text evidence="3">The sequence shown here is derived from an EMBL/GenBank/DDBJ whole genome shotgun (WGS) entry which is preliminary data.</text>
</comment>
<dbReference type="EMBL" id="MHQT01000035">
    <property type="protein sequence ID" value="OHA08772.1"/>
    <property type="molecule type" value="Genomic_DNA"/>
</dbReference>
<name>A0A1G2LD87_9BACT</name>